<gene>
    <name evidence="2" type="ORF">KP509_24G024500</name>
</gene>
<evidence type="ECO:0000256" key="1">
    <source>
        <dbReference type="SAM" id="MobiDB-lite"/>
    </source>
</evidence>
<dbReference type="SUPFAM" id="SSF58113">
    <property type="entry name" value="Apolipoprotein A-I"/>
    <property type="match status" value="1"/>
</dbReference>
<dbReference type="OrthoDB" id="1876167at2759"/>
<dbReference type="EMBL" id="CM035429">
    <property type="protein sequence ID" value="KAH7299689.1"/>
    <property type="molecule type" value="Genomic_DNA"/>
</dbReference>
<protein>
    <submittedName>
        <fullName evidence="2">Uncharacterized protein</fullName>
    </submittedName>
</protein>
<organism evidence="2 3">
    <name type="scientific">Ceratopteris richardii</name>
    <name type="common">Triangle waterfern</name>
    <dbReference type="NCBI Taxonomy" id="49495"/>
    <lineage>
        <taxon>Eukaryota</taxon>
        <taxon>Viridiplantae</taxon>
        <taxon>Streptophyta</taxon>
        <taxon>Embryophyta</taxon>
        <taxon>Tracheophyta</taxon>
        <taxon>Polypodiopsida</taxon>
        <taxon>Polypodiidae</taxon>
        <taxon>Polypodiales</taxon>
        <taxon>Pteridineae</taxon>
        <taxon>Pteridaceae</taxon>
        <taxon>Parkerioideae</taxon>
        <taxon>Ceratopteris</taxon>
    </lineage>
</organism>
<dbReference type="Proteomes" id="UP000825935">
    <property type="component" value="Chromosome 24"/>
</dbReference>
<evidence type="ECO:0000313" key="3">
    <source>
        <dbReference type="Proteomes" id="UP000825935"/>
    </source>
</evidence>
<proteinExistence type="predicted"/>
<reference evidence="2" key="1">
    <citation type="submission" date="2021-08" db="EMBL/GenBank/DDBJ databases">
        <title>WGS assembly of Ceratopteris richardii.</title>
        <authorList>
            <person name="Marchant D.B."/>
            <person name="Chen G."/>
            <person name="Jenkins J."/>
            <person name="Shu S."/>
            <person name="Leebens-Mack J."/>
            <person name="Grimwood J."/>
            <person name="Schmutz J."/>
            <person name="Soltis P."/>
            <person name="Soltis D."/>
            <person name="Chen Z.-H."/>
        </authorList>
    </citation>
    <scope>NUCLEOTIDE SEQUENCE</scope>
    <source>
        <strain evidence="2">Whitten #5841</strain>
        <tissue evidence="2">Leaf</tissue>
    </source>
</reference>
<dbReference type="PANTHER" id="PTHR34681">
    <property type="entry name" value="UVEAL AUTOANTIGEN WITH COILED-COIL/ANKYRIN"/>
    <property type="match status" value="1"/>
</dbReference>
<sequence>MASSPPPEADENAGENVDIGSILASDSSKIMELKESRAELLSRVQSLKEDLQQWRGKLDTQVQTYRRELGDLKNTLNTEVDQLKSEFQDLRESLQKQLETASKITDKISEKRKSTEAKSTDSPIDG</sequence>
<accession>A0A8T2RT64</accession>
<keyword evidence="3" id="KW-1185">Reference proteome</keyword>
<feature type="compositionally biased region" description="Basic and acidic residues" evidence="1">
    <location>
        <begin position="104"/>
        <end position="119"/>
    </location>
</feature>
<name>A0A8T2RT64_CERRI</name>
<evidence type="ECO:0000313" key="2">
    <source>
        <dbReference type="EMBL" id="KAH7299689.1"/>
    </source>
</evidence>
<dbReference type="Gene3D" id="1.20.58.130">
    <property type="match status" value="1"/>
</dbReference>
<dbReference type="AlphaFoldDB" id="A0A8T2RT64"/>
<dbReference type="PANTHER" id="PTHR34681:SF2">
    <property type="entry name" value="UVEAL AUTOANTIGEN WITH COILED-COIL_ANKYRIN"/>
    <property type="match status" value="1"/>
</dbReference>
<feature type="region of interest" description="Disordered" evidence="1">
    <location>
        <begin position="100"/>
        <end position="126"/>
    </location>
</feature>
<comment type="caution">
    <text evidence="2">The sequence shown here is derived from an EMBL/GenBank/DDBJ whole genome shotgun (WGS) entry which is preliminary data.</text>
</comment>